<reference evidence="3" key="1">
    <citation type="submission" date="2018-02" db="EMBL/GenBank/DDBJ databases">
        <title>Rhizophora mucronata_Transcriptome.</title>
        <authorList>
            <person name="Meera S.P."/>
            <person name="Sreeshan A."/>
            <person name="Augustine A."/>
        </authorList>
    </citation>
    <scope>NUCLEOTIDE SEQUENCE</scope>
    <source>
        <tissue evidence="3">Leaf</tissue>
    </source>
</reference>
<dbReference type="EMBL" id="GGEC01036935">
    <property type="protein sequence ID" value="MBX17419.1"/>
    <property type="molecule type" value="Transcribed_RNA"/>
</dbReference>
<sequence>MTLSLVSLATRLVCFSRSLFFSPYNSNGMVGKTRELMELIGRKLKQASLLWLEGFGEPVAFTESSLSASLQVKKALD</sequence>
<evidence type="ECO:0000256" key="1">
    <source>
        <dbReference type="SAM" id="SignalP"/>
    </source>
</evidence>
<dbReference type="AlphaFoldDB" id="A0A2P2LHG7"/>
<feature type="chain" id="PRO_5015085063" evidence="1">
    <location>
        <begin position="17"/>
        <end position="77"/>
    </location>
</feature>
<organism evidence="3">
    <name type="scientific">Rhizophora mucronata</name>
    <name type="common">Asiatic mangrove</name>
    <dbReference type="NCBI Taxonomy" id="61149"/>
    <lineage>
        <taxon>Eukaryota</taxon>
        <taxon>Viridiplantae</taxon>
        <taxon>Streptophyta</taxon>
        <taxon>Embryophyta</taxon>
        <taxon>Tracheophyta</taxon>
        <taxon>Spermatophyta</taxon>
        <taxon>Magnoliopsida</taxon>
        <taxon>eudicotyledons</taxon>
        <taxon>Gunneridae</taxon>
        <taxon>Pentapetalae</taxon>
        <taxon>rosids</taxon>
        <taxon>fabids</taxon>
        <taxon>Malpighiales</taxon>
        <taxon>Rhizophoraceae</taxon>
        <taxon>Rhizophora</taxon>
    </lineage>
</organism>
<dbReference type="EMBL" id="GGEC01036927">
    <property type="protein sequence ID" value="MBX17411.1"/>
    <property type="molecule type" value="Transcribed_RNA"/>
</dbReference>
<evidence type="ECO:0000313" key="2">
    <source>
        <dbReference type="EMBL" id="MBX17411.1"/>
    </source>
</evidence>
<name>A0A2P2LHG7_RHIMU</name>
<accession>A0A2P2LHG7</accession>
<evidence type="ECO:0000313" key="3">
    <source>
        <dbReference type="EMBL" id="MBX17419.1"/>
    </source>
</evidence>
<proteinExistence type="predicted"/>
<protein>
    <submittedName>
        <fullName evidence="2 3">Protein EI24 homolog</fullName>
    </submittedName>
</protein>
<feature type="signal peptide" evidence="1">
    <location>
        <begin position="1"/>
        <end position="16"/>
    </location>
</feature>
<keyword evidence="1" id="KW-0732">Signal</keyword>
<dbReference type="EMBL" id="GGEC01036926">
    <property type="protein sequence ID" value="MBX17410.1"/>
    <property type="molecule type" value="Transcribed_RNA"/>
</dbReference>